<name>A4C9Y4_9GAMM</name>
<proteinExistence type="predicted"/>
<dbReference type="GO" id="GO:0016810">
    <property type="term" value="F:hydrolase activity, acting on carbon-nitrogen (but not peptide) bonds"/>
    <property type="evidence" value="ECO:0007669"/>
    <property type="project" value="InterPro"/>
</dbReference>
<comment type="caution">
    <text evidence="2">The sequence shown here is derived from an EMBL/GenBank/DDBJ whole genome shotgun (WGS) entry which is preliminary data.</text>
</comment>
<dbReference type="Gene3D" id="3.20.20.140">
    <property type="entry name" value="Metal-dependent hydrolases"/>
    <property type="match status" value="1"/>
</dbReference>
<gene>
    <name evidence="2" type="ORF">PTD2_20292</name>
</gene>
<dbReference type="CDD" id="cd01300">
    <property type="entry name" value="YtcJ_like"/>
    <property type="match status" value="1"/>
</dbReference>
<dbReference type="Pfam" id="PF07969">
    <property type="entry name" value="Amidohydro_3"/>
    <property type="match status" value="1"/>
</dbReference>
<dbReference type="SUPFAM" id="SSF51338">
    <property type="entry name" value="Composite domain of metallo-dependent hydrolases"/>
    <property type="match status" value="1"/>
</dbReference>
<dbReference type="InterPro" id="IPR032466">
    <property type="entry name" value="Metal_Hydrolase"/>
</dbReference>
<evidence type="ECO:0000259" key="1">
    <source>
        <dbReference type="Pfam" id="PF07969"/>
    </source>
</evidence>
<dbReference type="EMBL" id="AAOH01000004">
    <property type="protein sequence ID" value="EAR28192.1"/>
    <property type="molecule type" value="Genomic_DNA"/>
</dbReference>
<dbReference type="Gene3D" id="2.30.40.10">
    <property type="entry name" value="Urease, subunit C, domain 1"/>
    <property type="match status" value="1"/>
</dbReference>
<protein>
    <submittedName>
        <fullName evidence="2">Twin-arginine translocation signal domain protein</fullName>
    </submittedName>
</protein>
<evidence type="ECO:0000313" key="3">
    <source>
        <dbReference type="Proteomes" id="UP000006201"/>
    </source>
</evidence>
<dbReference type="Gene3D" id="3.10.310.70">
    <property type="match status" value="1"/>
</dbReference>
<dbReference type="eggNOG" id="COG1574">
    <property type="taxonomic scope" value="Bacteria"/>
</dbReference>
<dbReference type="InterPro" id="IPR013108">
    <property type="entry name" value="Amidohydro_3"/>
</dbReference>
<dbReference type="HOGENOM" id="CLU_009942_2_0_6"/>
<dbReference type="Proteomes" id="UP000006201">
    <property type="component" value="Unassembled WGS sequence"/>
</dbReference>
<dbReference type="PANTHER" id="PTHR22642">
    <property type="entry name" value="IMIDAZOLONEPROPIONASE"/>
    <property type="match status" value="1"/>
</dbReference>
<evidence type="ECO:0000313" key="2">
    <source>
        <dbReference type="EMBL" id="EAR28192.1"/>
    </source>
</evidence>
<dbReference type="STRING" id="87626.PTD2_20292"/>
<dbReference type="SUPFAM" id="SSF51556">
    <property type="entry name" value="Metallo-dependent hydrolases"/>
    <property type="match status" value="1"/>
</dbReference>
<feature type="domain" description="Amidohydrolase 3" evidence="1">
    <location>
        <begin position="110"/>
        <end position="617"/>
    </location>
</feature>
<reference evidence="2 3" key="1">
    <citation type="submission" date="2006-02" db="EMBL/GenBank/DDBJ databases">
        <authorList>
            <person name="Moran M.A."/>
            <person name="Kjelleberg S."/>
            <person name="Egan S."/>
            <person name="Saunders N."/>
            <person name="Thomas T."/>
            <person name="Ferriera S."/>
            <person name="Johnson J."/>
            <person name="Kravitz S."/>
            <person name="Halpern A."/>
            <person name="Remington K."/>
            <person name="Beeson K."/>
            <person name="Tran B."/>
            <person name="Rogers Y.-H."/>
            <person name="Friedman R."/>
            <person name="Venter J.C."/>
        </authorList>
    </citation>
    <scope>NUCLEOTIDE SEQUENCE [LARGE SCALE GENOMIC DNA]</scope>
    <source>
        <strain evidence="2 3">D2</strain>
    </source>
</reference>
<dbReference type="InterPro" id="IPR011059">
    <property type="entry name" value="Metal-dep_hydrolase_composite"/>
</dbReference>
<dbReference type="InterPro" id="IPR033932">
    <property type="entry name" value="YtcJ-like"/>
</dbReference>
<organism evidence="2 3">
    <name type="scientific">Pseudoalteromonas tunicata D2</name>
    <dbReference type="NCBI Taxonomy" id="87626"/>
    <lineage>
        <taxon>Bacteria</taxon>
        <taxon>Pseudomonadati</taxon>
        <taxon>Pseudomonadota</taxon>
        <taxon>Gammaproteobacteria</taxon>
        <taxon>Alteromonadales</taxon>
        <taxon>Pseudoalteromonadaceae</taxon>
        <taxon>Pseudoalteromonas</taxon>
    </lineage>
</organism>
<sequence>MERLIMAHSHHEGLSCSCCNKIWKAFLPHITPPPPPSNCEINEQSAPIIFKATHNVGDIITKGYIQTMANGQNDLVEAMGIHNGKIIAIGEFDDVKKAMPANSDIVYLTHGHTLLPGLIEPHLHILPTSLFNCGISVSPFNGQYLNPHYNRASVLAILKANIPSNPSDWLFGGDVDPSLFVNGEKEFNADVLNDVSKQNPIFLMNASMHLAYINKAAIDLVAKKGVICNDNGVLHEIDEIMPVLSLLPKPSNEAFTKQVNLLFANASKRGVTYIYDAGIDAPASNKDFDQVAFLKHLAHQPDCKIRIGGSLVAPHLKDFNSHIKGKYAPNQGDEKFNLAFIKVVADGSNQGLTGYQYTPYDCDENYTPYQAENADIEKQNNVGLFNYGYPVEFDALISTAHDNGWPVMIHANGDHAMERTLKAFDNAYGNGSSFTYRNRIEHASLLSDTNLSDMARLGVSPSFLIGHAGYWGWVFSQTILGQTRTQQLDRCHSALHQYNMRITLHSDYSVTPLGPLRMMEQAIARKMEGAPKELGPQILNSAECITRFEALKAVTYDAAWQCYAEQWVGSLEVGKCADFVILEQSPLTYVAPHSANSVAGMRDIPVIETWKAGKRVYLNEELYEEKTIVVKKPLSGVEICEKIINVGA</sequence>
<keyword evidence="3" id="KW-1185">Reference proteome</keyword>
<dbReference type="PANTHER" id="PTHR22642:SF2">
    <property type="entry name" value="PROTEIN LONG AFTER FAR-RED 3"/>
    <property type="match status" value="1"/>
</dbReference>
<dbReference type="AlphaFoldDB" id="A4C9Y4"/>
<accession>A4C9Y4</accession>